<protein>
    <submittedName>
        <fullName evidence="4">Sulfur carrier protein</fullName>
    </submittedName>
</protein>
<dbReference type="SUPFAM" id="SSF54285">
    <property type="entry name" value="MoaD/ThiS"/>
    <property type="match status" value="1"/>
</dbReference>
<dbReference type="AlphaFoldDB" id="A0A840EF46"/>
<feature type="compositionally biased region" description="Polar residues" evidence="1">
    <location>
        <begin position="1"/>
        <end position="11"/>
    </location>
</feature>
<name>A0A840EF46_9BACT</name>
<dbReference type="Proteomes" id="UP001155040">
    <property type="component" value="Unassembled WGS sequence"/>
</dbReference>
<dbReference type="Proteomes" id="UP001155144">
    <property type="component" value="Unassembled WGS sequence"/>
</dbReference>
<accession>A0A840EF46</accession>
<evidence type="ECO:0000313" key="8">
    <source>
        <dbReference type="Proteomes" id="UP001155034"/>
    </source>
</evidence>
<dbReference type="RefSeq" id="WP_011403987.1">
    <property type="nucleotide sequence ID" value="NZ_CALTRY010000003.1"/>
</dbReference>
<feature type="region of interest" description="Disordered" evidence="1">
    <location>
        <begin position="1"/>
        <end position="22"/>
    </location>
</feature>
<dbReference type="NCBIfam" id="TIGR01683">
    <property type="entry name" value="thiS"/>
    <property type="match status" value="1"/>
</dbReference>
<dbReference type="EMBL" id="JANTYZ010000006">
    <property type="protein sequence ID" value="MCS3865716.1"/>
    <property type="molecule type" value="Genomic_DNA"/>
</dbReference>
<dbReference type="EMBL" id="JANUBF010000027">
    <property type="protein sequence ID" value="MCS4037835.1"/>
    <property type="molecule type" value="Genomic_DNA"/>
</dbReference>
<dbReference type="CDD" id="cd00565">
    <property type="entry name" value="Ubl_ThiS"/>
    <property type="match status" value="1"/>
</dbReference>
<evidence type="ECO:0000313" key="7">
    <source>
        <dbReference type="EMBL" id="MCS4120831.1"/>
    </source>
</evidence>
<gene>
    <name evidence="7" type="ORF">GGP45_001173</name>
    <name evidence="3" type="ORF">GGP61_001792</name>
    <name evidence="2" type="ORF">GGP71_002799</name>
    <name evidence="4" type="ORF">GGP82_002278</name>
    <name evidence="5" type="ORF">GGP83_002969</name>
    <name evidence="6" type="ORF">GGQ01_002922</name>
</gene>
<dbReference type="InterPro" id="IPR003749">
    <property type="entry name" value="ThiS/MoaD-like"/>
</dbReference>
<dbReference type="PANTHER" id="PTHR34472:SF1">
    <property type="entry name" value="SULFUR CARRIER PROTEIN THIS"/>
    <property type="match status" value="1"/>
</dbReference>
<dbReference type="InterPro" id="IPR010035">
    <property type="entry name" value="Thi_S"/>
</dbReference>
<comment type="caution">
    <text evidence="4">The sequence shown here is derived from an EMBL/GenBank/DDBJ whole genome shotgun (WGS) entry which is preliminary data.</text>
</comment>
<dbReference type="Proteomes" id="UP001155027">
    <property type="component" value="Unassembled WGS sequence"/>
</dbReference>
<dbReference type="InterPro" id="IPR016155">
    <property type="entry name" value="Mopterin_synth/thiamin_S_b"/>
</dbReference>
<dbReference type="EMBL" id="JANUAU010000010">
    <property type="protein sequence ID" value="MCS3678857.1"/>
    <property type="molecule type" value="Genomic_DNA"/>
</dbReference>
<dbReference type="Proteomes" id="UP001155034">
    <property type="component" value="Unassembled WGS sequence"/>
</dbReference>
<reference evidence="4" key="1">
    <citation type="submission" date="2022-08" db="EMBL/GenBank/DDBJ databases">
        <title>Genomic Encyclopedia of Type Strains, Phase V (KMG-V): Genome sequencing to study the core and pangenomes of soil and plant-associated prokaryotes.</title>
        <authorList>
            <person name="Whitman W."/>
        </authorList>
    </citation>
    <scope>NUCLEOTIDE SEQUENCE</scope>
    <source>
        <strain evidence="2">0</strain>
        <strain evidence="4">SP2016B</strain>
        <strain evidence="5">SP2017</strain>
        <strain evidence="6">SP3012</strain>
        <strain evidence="7">SP3026</strain>
        <strain evidence="3">SP3049</strain>
    </source>
</reference>
<organism evidence="4 8">
    <name type="scientific">Salinibacter ruber</name>
    <dbReference type="NCBI Taxonomy" id="146919"/>
    <lineage>
        <taxon>Bacteria</taxon>
        <taxon>Pseudomonadati</taxon>
        <taxon>Rhodothermota</taxon>
        <taxon>Rhodothermia</taxon>
        <taxon>Rhodothermales</taxon>
        <taxon>Salinibacteraceae</taxon>
        <taxon>Salinibacter</taxon>
    </lineage>
</organism>
<dbReference type="Proteomes" id="UP001155010">
    <property type="component" value="Unassembled WGS sequence"/>
</dbReference>
<evidence type="ECO:0000313" key="2">
    <source>
        <dbReference type="EMBL" id="MCS3678857.1"/>
    </source>
</evidence>
<dbReference type="Pfam" id="PF02597">
    <property type="entry name" value="ThiS"/>
    <property type="match status" value="1"/>
</dbReference>
<sequence length="80" mass="8707">MSSPTDSSIPVTVNGDGRTVPEDYPLTELLRDLEIDPDNEDEAAGVAVALNESVVRRQDWEDVRLAEEDSIEIIQAQPGG</sequence>
<dbReference type="Proteomes" id="UP001155057">
    <property type="component" value="Unassembled WGS sequence"/>
</dbReference>
<dbReference type="InterPro" id="IPR012675">
    <property type="entry name" value="Beta-grasp_dom_sf"/>
</dbReference>
<evidence type="ECO:0000313" key="3">
    <source>
        <dbReference type="EMBL" id="MCS3710188.1"/>
    </source>
</evidence>
<evidence type="ECO:0000256" key="1">
    <source>
        <dbReference type="SAM" id="MobiDB-lite"/>
    </source>
</evidence>
<dbReference type="EMBL" id="JANUBB010000014">
    <property type="protein sequence ID" value="MCS3952995.1"/>
    <property type="molecule type" value="Genomic_DNA"/>
</dbReference>
<dbReference type="Gene3D" id="3.10.20.30">
    <property type="match status" value="1"/>
</dbReference>
<dbReference type="EMBL" id="JANUAE010000005">
    <property type="protein sequence ID" value="MCS3710188.1"/>
    <property type="molecule type" value="Genomic_DNA"/>
</dbReference>
<dbReference type="GeneID" id="83728146"/>
<dbReference type="PANTHER" id="PTHR34472">
    <property type="entry name" value="SULFUR CARRIER PROTEIN THIS"/>
    <property type="match status" value="1"/>
</dbReference>
<proteinExistence type="predicted"/>
<evidence type="ECO:0000313" key="4">
    <source>
        <dbReference type="EMBL" id="MCS3865716.1"/>
    </source>
</evidence>
<dbReference type="EMBL" id="JANUBL010000002">
    <property type="protein sequence ID" value="MCS4120831.1"/>
    <property type="molecule type" value="Genomic_DNA"/>
</dbReference>
<evidence type="ECO:0000313" key="5">
    <source>
        <dbReference type="EMBL" id="MCS3952995.1"/>
    </source>
</evidence>
<dbReference type="OMA" id="RITIIQA"/>
<evidence type="ECO:0000313" key="6">
    <source>
        <dbReference type="EMBL" id="MCS4037835.1"/>
    </source>
</evidence>